<dbReference type="GO" id="GO:0005778">
    <property type="term" value="C:peroxisomal membrane"/>
    <property type="evidence" value="ECO:0007669"/>
    <property type="project" value="TreeGrafter"/>
</dbReference>
<evidence type="ECO:0000256" key="4">
    <source>
        <dbReference type="ARBA" id="ARBA00023136"/>
    </source>
</evidence>
<dbReference type="InterPro" id="IPR010482">
    <property type="entry name" value="TECPR1-like_DysF"/>
</dbReference>
<organism evidence="9 10">
    <name type="scientific">Extremus antarcticus</name>
    <dbReference type="NCBI Taxonomy" id="702011"/>
    <lineage>
        <taxon>Eukaryota</taxon>
        <taxon>Fungi</taxon>
        <taxon>Dikarya</taxon>
        <taxon>Ascomycota</taxon>
        <taxon>Pezizomycotina</taxon>
        <taxon>Dothideomycetes</taxon>
        <taxon>Dothideomycetidae</taxon>
        <taxon>Mycosphaerellales</taxon>
        <taxon>Extremaceae</taxon>
        <taxon>Extremus</taxon>
    </lineage>
</organism>
<keyword evidence="4 6" id="KW-0472">Membrane</keyword>
<gene>
    <name evidence="9" type="ORF">LTR09_007889</name>
</gene>
<dbReference type="GO" id="GO:0012505">
    <property type="term" value="C:endomembrane system"/>
    <property type="evidence" value="ECO:0007669"/>
    <property type="project" value="UniProtKB-SubCell"/>
</dbReference>
<dbReference type="PANTHER" id="PTHR31679:SF2">
    <property type="entry name" value="PEROXISOMAL MEMBRANE PROTEIN PEX30-RELATED"/>
    <property type="match status" value="1"/>
</dbReference>
<keyword evidence="10" id="KW-1185">Reference proteome</keyword>
<comment type="caution">
    <text evidence="9">The sequence shown here is derived from an EMBL/GenBank/DDBJ whole genome shotgun (WGS) entry which is preliminary data.</text>
</comment>
<keyword evidence="3 6" id="KW-1133">Transmembrane helix</keyword>
<evidence type="ECO:0000256" key="1">
    <source>
        <dbReference type="ARBA" id="ARBA00004127"/>
    </source>
</evidence>
<feature type="compositionally biased region" description="Polar residues" evidence="5">
    <location>
        <begin position="64"/>
        <end position="75"/>
    </location>
</feature>
<evidence type="ECO:0000256" key="5">
    <source>
        <dbReference type="SAM" id="MobiDB-lite"/>
    </source>
</evidence>
<evidence type="ECO:0000313" key="9">
    <source>
        <dbReference type="EMBL" id="KAK3050813.1"/>
    </source>
</evidence>
<sequence>MPLKAKAKCIMRKLTKKRGGSTDLFGSDRFVLMGDSNNTKNDDRSQYDGANDGTTPAPTVAAFSPNQQTASRTKNQKSVLIHQKSPLLVSTPPQVTRTLAYSHPFILPLNHFAGLVSWTTDDPWESFLLLAVFWFVVLYGDSVLRWAGPLVLVVGLTFGMYSRRYSPLSSTVWTDAKQKRKQAESDQRKSLDEILNTLQTFTGRCDVLLDPLLRLTEYLSTQSSATSATTRPALTTLFIRILAFTPIWVAFTLPPIQIITTQRTILVLGTTILSWHSRPARVTRTILWRSRAVRSTISLFTGLKLPSSATPPPLPPRPQEAAATAKAGKAKSAGITFTFSVFENERRWWGLGWTKSLLAYERQSYTDDQLNECPEPTTYTLPDTDNETTKWRWLPSSEWKVEGALTEKEKSAKRIGGGGGGDKNGWTYYDNKWTDGLKEDGWGRYTRRRKWVRDAELVEVDPAETTSADDSSTKDFAAADMPNVDGTPTTPLRQRKGWFGANGGAFKKPPRQSEKGKSVDSVSVSGSVESTRSRGSTMGEEDVVTPLERFRQYDWDRSINEAMTEQLS</sequence>
<feature type="region of interest" description="Disordered" evidence="5">
    <location>
        <begin position="35"/>
        <end position="75"/>
    </location>
</feature>
<name>A0AAJ0DIY9_9PEZI</name>
<proteinExistence type="predicted"/>
<dbReference type="GO" id="GO:0007031">
    <property type="term" value="P:peroxisome organization"/>
    <property type="evidence" value="ECO:0007669"/>
    <property type="project" value="UniProtKB-ARBA"/>
</dbReference>
<feature type="transmembrane region" description="Helical" evidence="6">
    <location>
        <begin position="237"/>
        <end position="256"/>
    </location>
</feature>
<dbReference type="InterPro" id="IPR006614">
    <property type="entry name" value="Peroxin/Ferlin"/>
</dbReference>
<dbReference type="AlphaFoldDB" id="A0AAJ0DIY9"/>
<reference evidence="9" key="1">
    <citation type="submission" date="2023-04" db="EMBL/GenBank/DDBJ databases">
        <title>Black Yeasts Isolated from many extreme environments.</title>
        <authorList>
            <person name="Coleine C."/>
            <person name="Stajich J.E."/>
            <person name="Selbmann L."/>
        </authorList>
    </citation>
    <scope>NUCLEOTIDE SEQUENCE</scope>
    <source>
        <strain evidence="9">CCFEE 5312</strain>
    </source>
</reference>
<accession>A0AAJ0DIY9</accession>
<feature type="domain" description="Peroxin/Ferlin" evidence="8">
    <location>
        <begin position="425"/>
        <end position="458"/>
    </location>
</feature>
<feature type="domain" description="Peroxin/Ferlin" evidence="7">
    <location>
        <begin position="334"/>
        <end position="402"/>
    </location>
</feature>
<dbReference type="InterPro" id="IPR052646">
    <property type="entry name" value="Peroxisomal_PEX28-32"/>
</dbReference>
<dbReference type="Proteomes" id="UP001271007">
    <property type="component" value="Unassembled WGS sequence"/>
</dbReference>
<dbReference type="SMART" id="SM00693">
    <property type="entry name" value="DysFN"/>
    <property type="match status" value="1"/>
</dbReference>
<feature type="region of interest" description="Disordered" evidence="5">
    <location>
        <begin position="462"/>
        <end position="545"/>
    </location>
</feature>
<evidence type="ECO:0000313" key="10">
    <source>
        <dbReference type="Proteomes" id="UP001271007"/>
    </source>
</evidence>
<evidence type="ECO:0000256" key="3">
    <source>
        <dbReference type="ARBA" id="ARBA00022989"/>
    </source>
</evidence>
<evidence type="ECO:0000256" key="6">
    <source>
        <dbReference type="SAM" id="Phobius"/>
    </source>
</evidence>
<dbReference type="PANTHER" id="PTHR31679">
    <property type="entry name" value="PEROXISOMAL MEMBRANE PROTEIN PEX30-RELATED"/>
    <property type="match status" value="1"/>
</dbReference>
<comment type="subcellular location">
    <subcellularLocation>
        <location evidence="1">Endomembrane system</location>
        <topology evidence="1">Multi-pass membrane protein</topology>
    </subcellularLocation>
</comment>
<evidence type="ECO:0000259" key="7">
    <source>
        <dbReference type="SMART" id="SM00693"/>
    </source>
</evidence>
<protein>
    <recommendedName>
        <fullName evidence="7 8">Peroxin/Ferlin domain-containing protein</fullName>
    </recommendedName>
</protein>
<feature type="compositionally biased region" description="Low complexity" evidence="5">
    <location>
        <begin position="519"/>
        <end position="537"/>
    </location>
</feature>
<dbReference type="EMBL" id="JAWDJX010000029">
    <property type="protein sequence ID" value="KAK3050813.1"/>
    <property type="molecule type" value="Genomic_DNA"/>
</dbReference>
<evidence type="ECO:0000256" key="2">
    <source>
        <dbReference type="ARBA" id="ARBA00022692"/>
    </source>
</evidence>
<dbReference type="Pfam" id="PF06398">
    <property type="entry name" value="Pex24p"/>
    <property type="match status" value="1"/>
</dbReference>
<keyword evidence="2 6" id="KW-0812">Transmembrane</keyword>
<evidence type="ECO:0000259" key="8">
    <source>
        <dbReference type="SMART" id="SM00694"/>
    </source>
</evidence>
<dbReference type="SMART" id="SM00694">
    <property type="entry name" value="DysFC"/>
    <property type="match status" value="1"/>
</dbReference>